<accession>A0A3P8UNB9</accession>
<dbReference type="Ensembl" id="ENSCSET00000003384.1">
    <property type="protein sequence ID" value="ENSCSEP00000003339.1"/>
    <property type="gene ID" value="ENSCSEG00000002183.1"/>
</dbReference>
<evidence type="ECO:0000313" key="2">
    <source>
        <dbReference type="Ensembl" id="ENSCSEP00000003339.1"/>
    </source>
</evidence>
<protein>
    <submittedName>
        <fullName evidence="2">Uncharacterized protein</fullName>
    </submittedName>
</protein>
<dbReference type="InParanoid" id="A0A3P8UNB9"/>
<proteinExistence type="predicted"/>
<evidence type="ECO:0000313" key="3">
    <source>
        <dbReference type="Proteomes" id="UP000265120"/>
    </source>
</evidence>
<evidence type="ECO:0000256" key="1">
    <source>
        <dbReference type="SAM" id="MobiDB-lite"/>
    </source>
</evidence>
<keyword evidence="3" id="KW-1185">Reference proteome</keyword>
<dbReference type="AlphaFoldDB" id="A0A3P8UNB9"/>
<reference evidence="2" key="3">
    <citation type="submission" date="2025-09" db="UniProtKB">
        <authorList>
            <consortium name="Ensembl"/>
        </authorList>
    </citation>
    <scope>IDENTIFICATION</scope>
</reference>
<organism evidence="2 3">
    <name type="scientific">Cynoglossus semilaevis</name>
    <name type="common">Tongue sole</name>
    <dbReference type="NCBI Taxonomy" id="244447"/>
    <lineage>
        <taxon>Eukaryota</taxon>
        <taxon>Metazoa</taxon>
        <taxon>Chordata</taxon>
        <taxon>Craniata</taxon>
        <taxon>Vertebrata</taxon>
        <taxon>Euteleostomi</taxon>
        <taxon>Actinopterygii</taxon>
        <taxon>Neopterygii</taxon>
        <taxon>Teleostei</taxon>
        <taxon>Neoteleostei</taxon>
        <taxon>Acanthomorphata</taxon>
        <taxon>Carangaria</taxon>
        <taxon>Pleuronectiformes</taxon>
        <taxon>Pleuronectoidei</taxon>
        <taxon>Cynoglossidae</taxon>
        <taxon>Cynoglossinae</taxon>
        <taxon>Cynoglossus</taxon>
    </lineage>
</organism>
<sequence>GILCSQPTLTYQIISTYVLQLVSLRGTLQWRCTSRCCCQAAAASSWTAGRVAPPRRSLSSPTASP</sequence>
<feature type="region of interest" description="Disordered" evidence="1">
    <location>
        <begin position="44"/>
        <end position="65"/>
    </location>
</feature>
<reference evidence="2" key="2">
    <citation type="submission" date="2025-08" db="UniProtKB">
        <authorList>
            <consortium name="Ensembl"/>
        </authorList>
    </citation>
    <scope>IDENTIFICATION</scope>
</reference>
<dbReference type="Proteomes" id="UP000265120">
    <property type="component" value="Chromosome 7"/>
</dbReference>
<reference evidence="2 3" key="1">
    <citation type="journal article" date="2014" name="Nat. Genet.">
        <title>Whole-genome sequence of a flatfish provides insights into ZW sex chromosome evolution and adaptation to a benthic lifestyle.</title>
        <authorList>
            <person name="Chen S."/>
            <person name="Zhang G."/>
            <person name="Shao C."/>
            <person name="Huang Q."/>
            <person name="Liu G."/>
            <person name="Zhang P."/>
            <person name="Song W."/>
            <person name="An N."/>
            <person name="Chalopin D."/>
            <person name="Volff J.N."/>
            <person name="Hong Y."/>
            <person name="Li Q."/>
            <person name="Sha Z."/>
            <person name="Zhou H."/>
            <person name="Xie M."/>
            <person name="Yu Q."/>
            <person name="Liu Y."/>
            <person name="Xiang H."/>
            <person name="Wang N."/>
            <person name="Wu K."/>
            <person name="Yang C."/>
            <person name="Zhou Q."/>
            <person name="Liao X."/>
            <person name="Yang L."/>
            <person name="Hu Q."/>
            <person name="Zhang J."/>
            <person name="Meng L."/>
            <person name="Jin L."/>
            <person name="Tian Y."/>
            <person name="Lian J."/>
            <person name="Yang J."/>
            <person name="Miao G."/>
            <person name="Liu S."/>
            <person name="Liang Z."/>
            <person name="Yan F."/>
            <person name="Li Y."/>
            <person name="Sun B."/>
            <person name="Zhang H."/>
            <person name="Zhang J."/>
            <person name="Zhu Y."/>
            <person name="Du M."/>
            <person name="Zhao Y."/>
            <person name="Schartl M."/>
            <person name="Tang Q."/>
            <person name="Wang J."/>
        </authorList>
    </citation>
    <scope>NUCLEOTIDE SEQUENCE</scope>
</reference>
<name>A0A3P8UNB9_CYNSE</name>